<keyword evidence="1" id="KW-0732">Signal</keyword>
<dbReference type="EMBL" id="FX985246">
    <property type="protein sequence ID" value="BAX07259.1"/>
    <property type="molecule type" value="mRNA"/>
</dbReference>
<gene>
    <name evidence="3" type="primary">CTL7</name>
</gene>
<dbReference type="PROSITE" id="PS50041">
    <property type="entry name" value="C_TYPE_LECTIN_2"/>
    <property type="match status" value="1"/>
</dbReference>
<dbReference type="Gene3D" id="3.10.100.10">
    <property type="entry name" value="Mannose-Binding Protein A, subunit A"/>
    <property type="match status" value="1"/>
</dbReference>
<feature type="chain" id="PRO_5012143497" evidence="1">
    <location>
        <begin position="21"/>
        <end position="238"/>
    </location>
</feature>
<organism evidence="3">
    <name type="scientific">Reticulitermes speratus</name>
    <dbReference type="NCBI Taxonomy" id="60591"/>
    <lineage>
        <taxon>Eukaryota</taxon>
        <taxon>Metazoa</taxon>
        <taxon>Ecdysozoa</taxon>
        <taxon>Arthropoda</taxon>
        <taxon>Hexapoda</taxon>
        <taxon>Insecta</taxon>
        <taxon>Pterygota</taxon>
        <taxon>Neoptera</taxon>
        <taxon>Polyneoptera</taxon>
        <taxon>Dictyoptera</taxon>
        <taxon>Blattodea</taxon>
        <taxon>Blattoidea</taxon>
        <taxon>Termitoidae</taxon>
        <taxon>Rhinotermitidae</taxon>
        <taxon>Reticulitermes</taxon>
        <taxon>Frontotermes</taxon>
    </lineage>
</organism>
<evidence type="ECO:0000259" key="2">
    <source>
        <dbReference type="PROSITE" id="PS50041"/>
    </source>
</evidence>
<sequence>MQKCWCVAAFCVCWCAAASAIYECPAPHSPDFKFSVTSRRNKTGHWIAQVQMEHDAGRKENEARPWQVDVDHSTAKCEDGDSVVITATVTIPPKDEDAEAPKSRRKAPADYELLPGLGYYKFHTDIKTWDKARTICEKEGAHLAVINSLTEAKSLPSIWIRNIFNDWRKDAAYIGTFDPNENGKFVTIFNETLDDAGYNKWFPDEPDLMGHCGMLRSNSLLGNTFCNEKLLFICELNK</sequence>
<dbReference type="AlphaFoldDB" id="A0A1V1FYB7"/>
<proteinExistence type="evidence at transcript level"/>
<dbReference type="InterPro" id="IPR016187">
    <property type="entry name" value="CTDL_fold"/>
</dbReference>
<evidence type="ECO:0000313" key="3">
    <source>
        <dbReference type="EMBL" id="BAX07259.1"/>
    </source>
</evidence>
<feature type="signal peptide" evidence="1">
    <location>
        <begin position="1"/>
        <end position="20"/>
    </location>
</feature>
<dbReference type="SUPFAM" id="SSF56436">
    <property type="entry name" value="C-type lectin-like"/>
    <property type="match status" value="1"/>
</dbReference>
<protein>
    <submittedName>
        <fullName evidence="3">Putative CTL7</fullName>
    </submittedName>
</protein>
<dbReference type="PANTHER" id="PTHR22803">
    <property type="entry name" value="MANNOSE, PHOSPHOLIPASE, LECTIN RECEPTOR RELATED"/>
    <property type="match status" value="1"/>
</dbReference>
<name>A0A1V1FYB7_9NEOP</name>
<dbReference type="InterPro" id="IPR001304">
    <property type="entry name" value="C-type_lectin-like"/>
</dbReference>
<dbReference type="Pfam" id="PF00059">
    <property type="entry name" value="Lectin_C"/>
    <property type="match status" value="1"/>
</dbReference>
<dbReference type="SMART" id="SM00034">
    <property type="entry name" value="CLECT"/>
    <property type="match status" value="1"/>
</dbReference>
<evidence type="ECO:0000256" key="1">
    <source>
        <dbReference type="SAM" id="SignalP"/>
    </source>
</evidence>
<dbReference type="CDD" id="cd00037">
    <property type="entry name" value="CLECT"/>
    <property type="match status" value="1"/>
</dbReference>
<dbReference type="InterPro" id="IPR050111">
    <property type="entry name" value="C-type_lectin/snaclec_domain"/>
</dbReference>
<feature type="domain" description="C-type lectin" evidence="2">
    <location>
        <begin position="120"/>
        <end position="235"/>
    </location>
</feature>
<accession>A0A1V1FYB7</accession>
<dbReference type="InterPro" id="IPR016186">
    <property type="entry name" value="C-type_lectin-like/link_sf"/>
</dbReference>
<reference evidence="3" key="1">
    <citation type="journal article" date="2017" name="PLoS ONE">
        <title>Caste-, sex-, and age-dependent expression of immune-related genes in a Japanese subterranean termite, Reticulitermes speratus.</title>
        <authorList>
            <person name="Mitaka Y."/>
            <person name="Kobayashi K."/>
            <person name="Matsuura K."/>
        </authorList>
    </citation>
    <scope>NUCLEOTIDE SEQUENCE</scope>
    <source>
        <tissue evidence="3">Whole body</tissue>
    </source>
</reference>